<evidence type="ECO:0000313" key="1">
    <source>
        <dbReference type="EMBL" id="GAX91409.1"/>
    </source>
</evidence>
<accession>A0A292YR67</accession>
<proteinExistence type="predicted"/>
<dbReference type="EMBL" id="BDUF01000095">
    <property type="protein sequence ID" value="GAX91409.1"/>
    <property type="molecule type" value="Genomic_DNA"/>
</dbReference>
<name>A0A292YR67_9BACL</name>
<gene>
    <name evidence="1" type="ORF">EFBL_3078</name>
</gene>
<keyword evidence="2" id="KW-1185">Reference proteome</keyword>
<comment type="caution">
    <text evidence="1">The sequence shown here is derived from an EMBL/GenBank/DDBJ whole genome shotgun (WGS) entry which is preliminary data.</text>
</comment>
<dbReference type="Proteomes" id="UP000217785">
    <property type="component" value="Unassembled WGS sequence"/>
</dbReference>
<sequence>MYFCTNAEHSLSYGRECFCVKKEEQAKPVPAPIRSGGFYFHWGAGGCRLMETERLLLLLQKIEALTISFVRKPDIIDMETGPTLQFKRFV</sequence>
<dbReference type="AlphaFoldDB" id="A0A292YR67"/>
<evidence type="ECO:0000313" key="2">
    <source>
        <dbReference type="Proteomes" id="UP000217785"/>
    </source>
</evidence>
<reference evidence="2" key="1">
    <citation type="submission" date="2017-07" db="EMBL/GenBank/DDBJ databases">
        <title>Draft genome sequence of Effusibacillus lacus strain skLN1.</title>
        <authorList>
            <person name="Watanabe M."/>
            <person name="Kojima H."/>
            <person name="Fukui M."/>
        </authorList>
    </citation>
    <scope>NUCLEOTIDE SEQUENCE [LARGE SCALE GENOMIC DNA]</scope>
    <source>
        <strain evidence="2">skLN1</strain>
    </source>
</reference>
<organism evidence="1 2">
    <name type="scientific">Effusibacillus lacus</name>
    <dbReference type="NCBI Taxonomy" id="1348429"/>
    <lineage>
        <taxon>Bacteria</taxon>
        <taxon>Bacillati</taxon>
        <taxon>Bacillota</taxon>
        <taxon>Bacilli</taxon>
        <taxon>Bacillales</taxon>
        <taxon>Alicyclobacillaceae</taxon>
        <taxon>Effusibacillus</taxon>
    </lineage>
</organism>
<protein>
    <submittedName>
        <fullName evidence="1">Uncharacterized protein</fullName>
    </submittedName>
</protein>